<dbReference type="PANTHER" id="PTHR43278:SF4">
    <property type="entry name" value="NAD(P)H-DEPENDENT FMN-CONTAINING OXIDOREDUCTASE YWQN-RELATED"/>
    <property type="match status" value="1"/>
</dbReference>
<feature type="domain" description="NADPH-dependent FMN reductase-like" evidence="3">
    <location>
        <begin position="3"/>
        <end position="159"/>
    </location>
</feature>
<dbReference type="InterPro" id="IPR005025">
    <property type="entry name" value="FMN_Rdtase-like_dom"/>
</dbReference>
<dbReference type="PANTHER" id="PTHR43278">
    <property type="entry name" value="NAD(P)H-DEPENDENT FMN-CONTAINING OXIDOREDUCTASE YWQN-RELATED"/>
    <property type="match status" value="1"/>
</dbReference>
<gene>
    <name evidence="4" type="primary">sgcG</name>
    <name evidence="4" type="ORF">SCFA_1590005</name>
</gene>
<proteinExistence type="predicted"/>
<keyword evidence="4" id="KW-0560">Oxidoreductase</keyword>
<evidence type="ECO:0000256" key="1">
    <source>
        <dbReference type="ARBA" id="ARBA00022630"/>
    </source>
</evidence>
<dbReference type="InterPro" id="IPR051796">
    <property type="entry name" value="ISF_SsuE-like"/>
</dbReference>
<reference evidence="4" key="1">
    <citation type="submission" date="2019-03" db="EMBL/GenBank/DDBJ databases">
        <authorList>
            <person name="Hao L."/>
        </authorList>
    </citation>
    <scope>NUCLEOTIDE SEQUENCE</scope>
</reference>
<evidence type="ECO:0000313" key="4">
    <source>
        <dbReference type="EMBL" id="VFU12193.1"/>
    </source>
</evidence>
<dbReference type="EMBL" id="CAADRN010000067">
    <property type="protein sequence ID" value="VFU12193.1"/>
    <property type="molecule type" value="Genomic_DNA"/>
</dbReference>
<organism evidence="4">
    <name type="scientific">anaerobic digester metagenome</name>
    <dbReference type="NCBI Taxonomy" id="1263854"/>
    <lineage>
        <taxon>unclassified sequences</taxon>
        <taxon>metagenomes</taxon>
        <taxon>ecological metagenomes</taxon>
    </lineage>
</organism>
<dbReference type="Pfam" id="PF03358">
    <property type="entry name" value="FMN_red"/>
    <property type="match status" value="1"/>
</dbReference>
<evidence type="ECO:0000256" key="2">
    <source>
        <dbReference type="ARBA" id="ARBA00022643"/>
    </source>
</evidence>
<protein>
    <submittedName>
        <fullName evidence="4">2-amino-4-deoxychorismate dehydrogenase</fullName>
        <ecNumber evidence="4">1.3.99.24</ecNumber>
    </submittedName>
</protein>
<keyword evidence="2" id="KW-0288">FMN</keyword>
<dbReference type="SUPFAM" id="SSF52218">
    <property type="entry name" value="Flavoproteins"/>
    <property type="match status" value="1"/>
</dbReference>
<keyword evidence="1" id="KW-0285">Flavoprotein</keyword>
<accession>A0A485M0T9</accession>
<dbReference type="InterPro" id="IPR029039">
    <property type="entry name" value="Flavoprotein-like_sf"/>
</dbReference>
<evidence type="ECO:0000259" key="3">
    <source>
        <dbReference type="Pfam" id="PF03358"/>
    </source>
</evidence>
<dbReference type="EC" id="1.3.99.24" evidence="4"/>
<name>A0A485M0T9_9ZZZZ</name>
<dbReference type="AlphaFoldDB" id="A0A485M0T9"/>
<dbReference type="GO" id="GO:0016491">
    <property type="term" value="F:oxidoreductase activity"/>
    <property type="evidence" value="ECO:0007669"/>
    <property type="project" value="UniProtKB-KW"/>
</dbReference>
<sequence length="192" mass="20758">MTIKVVAFNGSPRPKGNTYHSLNIVLDTLAAEGIQGELVQLGGSGIFGCKACYKCLQTKNKRCAQTGDKMNYFIEKALEADGIIIGSPVYFSNVTSEVKAFIDRCGFVAKANDSMLKGKLGAAVISVRRMGGTFAYSAVNFFFGISQMIIPCSSYWNVGLGLMPGDVLNDQEGIDTFITLGRNMAQLLKQTR</sequence>
<dbReference type="Gene3D" id="3.40.50.360">
    <property type="match status" value="1"/>
</dbReference>